<evidence type="ECO:0000256" key="7">
    <source>
        <dbReference type="ARBA" id="ARBA00023170"/>
    </source>
</evidence>
<dbReference type="Pfam" id="PF07686">
    <property type="entry name" value="V-set"/>
    <property type="match status" value="1"/>
</dbReference>
<organism evidence="13 14">
    <name type="scientific">Myodes glareolus</name>
    <name type="common">Bank vole</name>
    <name type="synonym">Clethrionomys glareolus</name>
    <dbReference type="NCBI Taxonomy" id="447135"/>
    <lineage>
        <taxon>Eukaryota</taxon>
        <taxon>Metazoa</taxon>
        <taxon>Chordata</taxon>
        <taxon>Craniata</taxon>
        <taxon>Vertebrata</taxon>
        <taxon>Euteleostomi</taxon>
        <taxon>Mammalia</taxon>
        <taxon>Eutheria</taxon>
        <taxon>Euarchontoglires</taxon>
        <taxon>Glires</taxon>
        <taxon>Rodentia</taxon>
        <taxon>Myomorpha</taxon>
        <taxon>Muroidea</taxon>
        <taxon>Cricetidae</taxon>
        <taxon>Arvicolinae</taxon>
        <taxon>Myodes</taxon>
    </lineage>
</organism>
<evidence type="ECO:0000313" key="14">
    <source>
        <dbReference type="Proteomes" id="UP001488838"/>
    </source>
</evidence>
<dbReference type="InterPro" id="IPR007110">
    <property type="entry name" value="Ig-like_dom"/>
</dbReference>
<keyword evidence="7" id="KW-0675">Receptor</keyword>
<dbReference type="InterPro" id="IPR052314">
    <property type="entry name" value="Immune_rcpt_domain"/>
</dbReference>
<feature type="signal peptide" evidence="11">
    <location>
        <begin position="1"/>
        <end position="24"/>
    </location>
</feature>
<comment type="subcellular location">
    <subcellularLocation>
        <location evidence="1">Cell membrane</location>
        <topology evidence="1">Single-pass type I membrane protein</topology>
    </subcellularLocation>
</comment>
<evidence type="ECO:0000256" key="4">
    <source>
        <dbReference type="ARBA" id="ARBA00022859"/>
    </source>
</evidence>
<dbReference type="SUPFAM" id="SSF48726">
    <property type="entry name" value="Immunoglobulin"/>
    <property type="match status" value="1"/>
</dbReference>
<evidence type="ECO:0000256" key="1">
    <source>
        <dbReference type="ARBA" id="ARBA00004251"/>
    </source>
</evidence>
<keyword evidence="5 10" id="KW-1133">Transmembrane helix</keyword>
<evidence type="ECO:0000259" key="12">
    <source>
        <dbReference type="PROSITE" id="PS50835"/>
    </source>
</evidence>
<feature type="transmembrane region" description="Helical" evidence="10">
    <location>
        <begin position="170"/>
        <end position="193"/>
    </location>
</feature>
<dbReference type="InterPro" id="IPR003599">
    <property type="entry name" value="Ig_sub"/>
</dbReference>
<dbReference type="Proteomes" id="UP001488838">
    <property type="component" value="Unassembled WGS sequence"/>
</dbReference>
<dbReference type="FunFam" id="2.60.40.10:FF:000370">
    <property type="entry name" value="CMRF35-like molecule 1"/>
    <property type="match status" value="1"/>
</dbReference>
<evidence type="ECO:0000256" key="6">
    <source>
        <dbReference type="ARBA" id="ARBA00023157"/>
    </source>
</evidence>
<dbReference type="AlphaFoldDB" id="A0AAW0IMR0"/>
<evidence type="ECO:0000256" key="11">
    <source>
        <dbReference type="SAM" id="SignalP"/>
    </source>
</evidence>
<dbReference type="InterPro" id="IPR013783">
    <property type="entry name" value="Ig-like_fold"/>
</dbReference>
<dbReference type="SMART" id="SM00409">
    <property type="entry name" value="IG"/>
    <property type="match status" value="1"/>
</dbReference>
<dbReference type="GO" id="GO:0034157">
    <property type="term" value="P:positive regulation of toll-like receptor 7 signaling pathway"/>
    <property type="evidence" value="ECO:0007669"/>
    <property type="project" value="TreeGrafter"/>
</dbReference>
<reference evidence="13 14" key="1">
    <citation type="journal article" date="2023" name="bioRxiv">
        <title>Conserved and derived expression patterns and positive selection on dental genes reveal complex evolutionary context of ever-growing rodent molars.</title>
        <authorList>
            <person name="Calamari Z.T."/>
            <person name="Song A."/>
            <person name="Cohen E."/>
            <person name="Akter M."/>
            <person name="Roy R.D."/>
            <person name="Hallikas O."/>
            <person name="Christensen M.M."/>
            <person name="Li P."/>
            <person name="Marangoni P."/>
            <person name="Jernvall J."/>
            <person name="Klein O.D."/>
        </authorList>
    </citation>
    <scope>NUCLEOTIDE SEQUENCE [LARGE SCALE GENOMIC DNA]</scope>
    <source>
        <strain evidence="13">V071</strain>
    </source>
</reference>
<keyword evidence="4" id="KW-0391">Immunity</keyword>
<evidence type="ECO:0000313" key="13">
    <source>
        <dbReference type="EMBL" id="KAK7815471.1"/>
    </source>
</evidence>
<keyword evidence="14" id="KW-1185">Reference proteome</keyword>
<dbReference type="PROSITE" id="PS50835">
    <property type="entry name" value="IG_LIKE"/>
    <property type="match status" value="1"/>
</dbReference>
<dbReference type="GO" id="GO:0038023">
    <property type="term" value="F:signaling receptor activity"/>
    <property type="evidence" value="ECO:0007669"/>
    <property type="project" value="TreeGrafter"/>
</dbReference>
<protein>
    <recommendedName>
        <fullName evidence="12">Ig-like domain-containing protein</fullName>
    </recommendedName>
</protein>
<name>A0AAW0IMR0_MYOGA</name>
<dbReference type="GO" id="GO:0005886">
    <property type="term" value="C:plasma membrane"/>
    <property type="evidence" value="ECO:0007669"/>
    <property type="project" value="UniProtKB-SubCell"/>
</dbReference>
<evidence type="ECO:0000256" key="5">
    <source>
        <dbReference type="ARBA" id="ARBA00022989"/>
    </source>
</evidence>
<keyword evidence="8" id="KW-0393">Immunoglobulin domain</keyword>
<feature type="chain" id="PRO_5043844345" description="Ig-like domain-containing protein" evidence="11">
    <location>
        <begin position="25"/>
        <end position="245"/>
    </location>
</feature>
<dbReference type="PANTHER" id="PTHR16423">
    <property type="entry name" value="TREM-LIKE TRANSCRIPT PROTEIN"/>
    <property type="match status" value="1"/>
</dbReference>
<accession>A0AAW0IMR0</accession>
<sequence length="245" mass="26951">MAWRGSQLLLAPVLLLCLTSGVWGSTVVSEELHKVVGQNLYVQCSYKPEAGPYVPKSWCRQTSSNKCNRVVTTSQPRRAVTESQHTIWDDPEVDFFSITITQLTEKDSAIYWCGLFDVSHNTIKVLRNISLVVSPVLTTSPEETTGSFTDGSQHRNQSSPSSPGGVSPRLLVFAQCGLLLLKGLMLSVLCAVLSWRSCQGREYVAETVMMEVAEYASLPDISESLGTRSHISGYEKNAYSPNPTQ</sequence>
<evidence type="ECO:0000256" key="10">
    <source>
        <dbReference type="SAM" id="Phobius"/>
    </source>
</evidence>
<keyword evidence="2 10" id="KW-0812">Transmembrane</keyword>
<keyword evidence="3 11" id="KW-0732">Signal</keyword>
<dbReference type="InterPro" id="IPR036179">
    <property type="entry name" value="Ig-like_dom_sf"/>
</dbReference>
<keyword evidence="6" id="KW-1015">Disulfide bond</keyword>
<feature type="domain" description="Ig-like" evidence="12">
    <location>
        <begin position="12"/>
        <end position="130"/>
    </location>
</feature>
<dbReference type="EMBL" id="JBBHLL010000112">
    <property type="protein sequence ID" value="KAK7815471.1"/>
    <property type="molecule type" value="Genomic_DNA"/>
</dbReference>
<dbReference type="GO" id="GO:0009986">
    <property type="term" value="C:cell surface"/>
    <property type="evidence" value="ECO:0007669"/>
    <property type="project" value="TreeGrafter"/>
</dbReference>
<evidence type="ECO:0000256" key="2">
    <source>
        <dbReference type="ARBA" id="ARBA00022692"/>
    </source>
</evidence>
<comment type="caution">
    <text evidence="13">The sequence shown here is derived from an EMBL/GenBank/DDBJ whole genome shotgun (WGS) entry which is preliminary data.</text>
</comment>
<evidence type="ECO:0000256" key="8">
    <source>
        <dbReference type="ARBA" id="ARBA00023319"/>
    </source>
</evidence>
<evidence type="ECO:0000256" key="3">
    <source>
        <dbReference type="ARBA" id="ARBA00022729"/>
    </source>
</evidence>
<proteinExistence type="predicted"/>
<evidence type="ECO:0000256" key="9">
    <source>
        <dbReference type="SAM" id="MobiDB-lite"/>
    </source>
</evidence>
<keyword evidence="10" id="KW-0472">Membrane</keyword>
<feature type="compositionally biased region" description="Polar residues" evidence="9">
    <location>
        <begin position="142"/>
        <end position="157"/>
    </location>
</feature>
<gene>
    <name evidence="13" type="ORF">U0070_005583</name>
</gene>
<dbReference type="GO" id="GO:0002376">
    <property type="term" value="P:immune system process"/>
    <property type="evidence" value="ECO:0007669"/>
    <property type="project" value="UniProtKB-KW"/>
</dbReference>
<dbReference type="InterPro" id="IPR013106">
    <property type="entry name" value="Ig_V-set"/>
</dbReference>
<feature type="region of interest" description="Disordered" evidence="9">
    <location>
        <begin position="142"/>
        <end position="165"/>
    </location>
</feature>
<dbReference type="Gene3D" id="2.60.40.10">
    <property type="entry name" value="Immunoglobulins"/>
    <property type="match status" value="1"/>
</dbReference>
<dbReference type="PANTHER" id="PTHR16423:SF9">
    <property type="entry name" value="TREM-LIKE TRANSCRIPT 4 PROTEIN"/>
    <property type="match status" value="1"/>
</dbReference>